<dbReference type="PANTHER" id="PTHR48090:SF7">
    <property type="entry name" value="RFBJ PROTEIN"/>
    <property type="match status" value="1"/>
</dbReference>
<evidence type="ECO:0000259" key="1">
    <source>
        <dbReference type="Pfam" id="PF00535"/>
    </source>
</evidence>
<accession>A0A381YYK2</accession>
<organism evidence="2">
    <name type="scientific">marine metagenome</name>
    <dbReference type="NCBI Taxonomy" id="408172"/>
    <lineage>
        <taxon>unclassified sequences</taxon>
        <taxon>metagenomes</taxon>
        <taxon>ecological metagenomes</taxon>
    </lineage>
</organism>
<dbReference type="InterPro" id="IPR050256">
    <property type="entry name" value="Glycosyltransferase_2"/>
</dbReference>
<sequence length="225" mass="25340">MSVDLIIPTLNEVDGIKNIMPKINQDWVDRILVVDGGSTDGTVEEAKRLGYEVILQKGKGHGAAFLTGINATDSEYILLWSPDGNHEIEEIPKLIEKIKEGYDQVLISRFAKNSINEDAGYLDTFGNKMFSFITNCFFGGHWTDSLNESRIISRKALMEIKEDIEKSKMSSTQQMSIRGLKRKQKICEISGNERPRIGGERKMKPIPVGAALSSQIINEFVFWKK</sequence>
<feature type="domain" description="Glycosyltransferase 2-like" evidence="1">
    <location>
        <begin position="5"/>
        <end position="160"/>
    </location>
</feature>
<dbReference type="Pfam" id="PF00535">
    <property type="entry name" value="Glycos_transf_2"/>
    <property type="match status" value="1"/>
</dbReference>
<dbReference type="CDD" id="cd04179">
    <property type="entry name" value="DPM_DPG-synthase_like"/>
    <property type="match status" value="1"/>
</dbReference>
<evidence type="ECO:0000313" key="2">
    <source>
        <dbReference type="EMBL" id="SVA82030.1"/>
    </source>
</evidence>
<dbReference type="PANTHER" id="PTHR48090">
    <property type="entry name" value="UNDECAPRENYL-PHOSPHATE 4-DEOXY-4-FORMAMIDO-L-ARABINOSE TRANSFERASE-RELATED"/>
    <property type="match status" value="1"/>
</dbReference>
<name>A0A381YYK2_9ZZZZ</name>
<dbReference type="EMBL" id="UINC01019380">
    <property type="protein sequence ID" value="SVA82030.1"/>
    <property type="molecule type" value="Genomic_DNA"/>
</dbReference>
<proteinExistence type="predicted"/>
<dbReference type="SUPFAM" id="SSF53448">
    <property type="entry name" value="Nucleotide-diphospho-sugar transferases"/>
    <property type="match status" value="1"/>
</dbReference>
<gene>
    <name evidence="2" type="ORF">METZ01_LOCUS134884</name>
</gene>
<dbReference type="InterPro" id="IPR001173">
    <property type="entry name" value="Glyco_trans_2-like"/>
</dbReference>
<dbReference type="InterPro" id="IPR029044">
    <property type="entry name" value="Nucleotide-diphossugar_trans"/>
</dbReference>
<reference evidence="2" key="1">
    <citation type="submission" date="2018-05" db="EMBL/GenBank/DDBJ databases">
        <authorList>
            <person name="Lanie J.A."/>
            <person name="Ng W.-L."/>
            <person name="Kazmierczak K.M."/>
            <person name="Andrzejewski T.M."/>
            <person name="Davidsen T.M."/>
            <person name="Wayne K.J."/>
            <person name="Tettelin H."/>
            <person name="Glass J.I."/>
            <person name="Rusch D."/>
            <person name="Podicherti R."/>
            <person name="Tsui H.-C.T."/>
            <person name="Winkler M.E."/>
        </authorList>
    </citation>
    <scope>NUCLEOTIDE SEQUENCE</scope>
</reference>
<dbReference type="AlphaFoldDB" id="A0A381YYK2"/>
<protein>
    <recommendedName>
        <fullName evidence="1">Glycosyltransferase 2-like domain-containing protein</fullName>
    </recommendedName>
</protein>
<dbReference type="Gene3D" id="3.90.550.10">
    <property type="entry name" value="Spore Coat Polysaccharide Biosynthesis Protein SpsA, Chain A"/>
    <property type="match status" value="1"/>
</dbReference>